<keyword evidence="9" id="KW-0547">Nucleotide-binding</keyword>
<dbReference type="SUPFAM" id="SSF81665">
    <property type="entry name" value="Calcium ATPase, transmembrane domain M"/>
    <property type="match status" value="1"/>
</dbReference>
<dbReference type="SUPFAM" id="SSF81653">
    <property type="entry name" value="Calcium ATPase, transduction domain A"/>
    <property type="match status" value="1"/>
</dbReference>
<dbReference type="Gene3D" id="3.40.1110.10">
    <property type="entry name" value="Calcium-transporting ATPase, cytoplasmic domain N"/>
    <property type="match status" value="1"/>
</dbReference>
<feature type="transmembrane region" description="Helical" evidence="9">
    <location>
        <begin position="556"/>
        <end position="573"/>
    </location>
</feature>
<feature type="transmembrane region" description="Helical" evidence="9">
    <location>
        <begin position="28"/>
        <end position="48"/>
    </location>
</feature>
<dbReference type="GO" id="GO:0005524">
    <property type="term" value="F:ATP binding"/>
    <property type="evidence" value="ECO:0007669"/>
    <property type="project" value="UniProtKB-UniRule"/>
</dbReference>
<dbReference type="RefSeq" id="WP_094205023.1">
    <property type="nucleotide sequence ID" value="NZ_NDYC01000003.1"/>
</dbReference>
<protein>
    <recommendedName>
        <fullName evidence="7">Cd(2+)-exporting ATPase</fullName>
        <ecNumber evidence="7">7.2.2.21</ecNumber>
    </recommendedName>
</protein>
<feature type="transmembrane region" description="Helical" evidence="9">
    <location>
        <begin position="228"/>
        <end position="248"/>
    </location>
</feature>
<dbReference type="GO" id="GO:0046872">
    <property type="term" value="F:metal ion binding"/>
    <property type="evidence" value="ECO:0007669"/>
    <property type="project" value="UniProtKB-KW"/>
</dbReference>
<dbReference type="InterPro" id="IPR036412">
    <property type="entry name" value="HAD-like_sf"/>
</dbReference>
<evidence type="ECO:0000259" key="10">
    <source>
        <dbReference type="Pfam" id="PF00122"/>
    </source>
</evidence>
<comment type="subcellular location">
    <subcellularLocation>
        <location evidence="9">Cell membrane</location>
    </subcellularLocation>
    <subcellularLocation>
        <location evidence="1">Membrane</location>
        <topology evidence="1">Multi-pass membrane protein</topology>
    </subcellularLocation>
</comment>
<dbReference type="PRINTS" id="PR00120">
    <property type="entry name" value="HATPASE"/>
</dbReference>
<proteinExistence type="inferred from homology"/>
<keyword evidence="6 9" id="KW-0472">Membrane</keyword>
<dbReference type="InterPro" id="IPR008250">
    <property type="entry name" value="ATPase_P-typ_transduc_dom_A_sf"/>
</dbReference>
<dbReference type="EC" id="7.2.2.21" evidence="7"/>
<dbReference type="Pfam" id="PF00122">
    <property type="entry name" value="E1-E2_ATPase"/>
    <property type="match status" value="1"/>
</dbReference>
<dbReference type="EMBL" id="NDYC01000003">
    <property type="protein sequence ID" value="OXZ29255.1"/>
    <property type="molecule type" value="Genomic_DNA"/>
</dbReference>
<keyword evidence="9" id="KW-0479">Metal-binding</keyword>
<comment type="catalytic activity">
    <reaction evidence="8">
        <text>Cd(2+)(in) + ATP + H2O = Cd(2+)(out) + ADP + phosphate + H(+)</text>
        <dbReference type="Rhea" id="RHEA:12132"/>
        <dbReference type="ChEBI" id="CHEBI:15377"/>
        <dbReference type="ChEBI" id="CHEBI:15378"/>
        <dbReference type="ChEBI" id="CHEBI:30616"/>
        <dbReference type="ChEBI" id="CHEBI:43474"/>
        <dbReference type="ChEBI" id="CHEBI:48775"/>
        <dbReference type="ChEBI" id="CHEBI:456216"/>
        <dbReference type="EC" id="7.2.2.21"/>
    </reaction>
</comment>
<evidence type="ECO:0000313" key="12">
    <source>
        <dbReference type="Proteomes" id="UP000215413"/>
    </source>
</evidence>
<comment type="caution">
    <text evidence="11">The sequence shown here is derived from an EMBL/GenBank/DDBJ whole genome shotgun (WGS) entry which is preliminary data.</text>
</comment>
<evidence type="ECO:0000256" key="5">
    <source>
        <dbReference type="ARBA" id="ARBA00022989"/>
    </source>
</evidence>
<keyword evidence="3" id="KW-0104">Cadmium</keyword>
<dbReference type="PANTHER" id="PTHR48085:SF5">
    <property type="entry name" value="CADMIUM_ZINC-TRANSPORTING ATPASE HMA4-RELATED"/>
    <property type="match status" value="1"/>
</dbReference>
<organism evidence="11 12">
    <name type="scientific">Finegoldia magna</name>
    <name type="common">Peptostreptococcus magnus</name>
    <dbReference type="NCBI Taxonomy" id="1260"/>
    <lineage>
        <taxon>Bacteria</taxon>
        <taxon>Bacillati</taxon>
        <taxon>Bacillota</taxon>
        <taxon>Tissierellia</taxon>
        <taxon>Tissierellales</taxon>
        <taxon>Peptoniphilaceae</taxon>
        <taxon>Finegoldia</taxon>
    </lineage>
</organism>
<dbReference type="InterPro" id="IPR023299">
    <property type="entry name" value="ATPase_P-typ_cyto_dom_N"/>
</dbReference>
<evidence type="ECO:0000256" key="3">
    <source>
        <dbReference type="ARBA" id="ARBA00022539"/>
    </source>
</evidence>
<dbReference type="GO" id="GO:0016887">
    <property type="term" value="F:ATP hydrolysis activity"/>
    <property type="evidence" value="ECO:0007669"/>
    <property type="project" value="InterPro"/>
</dbReference>
<keyword evidence="9" id="KW-1003">Cell membrane</keyword>
<keyword evidence="9" id="KW-0067">ATP-binding</keyword>
<keyword evidence="5 9" id="KW-1133">Transmembrane helix</keyword>
<dbReference type="AlphaFoldDB" id="A0A233VA59"/>
<evidence type="ECO:0000256" key="9">
    <source>
        <dbReference type="RuleBase" id="RU362081"/>
    </source>
</evidence>
<evidence type="ECO:0000256" key="7">
    <source>
        <dbReference type="ARBA" id="ARBA00039103"/>
    </source>
</evidence>
<dbReference type="GO" id="GO:0005886">
    <property type="term" value="C:plasma membrane"/>
    <property type="evidence" value="ECO:0007669"/>
    <property type="project" value="UniProtKB-SubCell"/>
</dbReference>
<dbReference type="SUPFAM" id="SSF56784">
    <property type="entry name" value="HAD-like"/>
    <property type="match status" value="1"/>
</dbReference>
<accession>A0A233VA59</accession>
<dbReference type="InterPro" id="IPR027256">
    <property type="entry name" value="P-typ_ATPase_IB"/>
</dbReference>
<evidence type="ECO:0000256" key="6">
    <source>
        <dbReference type="ARBA" id="ARBA00023136"/>
    </source>
</evidence>
<feature type="transmembrane region" description="Helical" evidence="9">
    <location>
        <begin position="60"/>
        <end position="85"/>
    </location>
</feature>
<dbReference type="InterPro" id="IPR023298">
    <property type="entry name" value="ATPase_P-typ_TM_dom_sf"/>
</dbReference>
<evidence type="ECO:0000313" key="11">
    <source>
        <dbReference type="EMBL" id="OXZ29255.1"/>
    </source>
</evidence>
<dbReference type="InterPro" id="IPR051014">
    <property type="entry name" value="Cation_Transport_ATPase_IB"/>
</dbReference>
<dbReference type="PRINTS" id="PR00119">
    <property type="entry name" value="CATATPASE"/>
</dbReference>
<feature type="transmembrane region" description="Helical" evidence="9">
    <location>
        <begin position="260"/>
        <end position="280"/>
    </location>
</feature>
<name>A0A233VA59_FINMA</name>
<evidence type="ECO:0000256" key="8">
    <source>
        <dbReference type="ARBA" id="ARBA00049338"/>
    </source>
</evidence>
<evidence type="ECO:0000256" key="1">
    <source>
        <dbReference type="ARBA" id="ARBA00004141"/>
    </source>
</evidence>
<dbReference type="Gene3D" id="2.70.150.10">
    <property type="entry name" value="Calcium-transporting ATPase, cytoplasmic transduction domain A"/>
    <property type="match status" value="1"/>
</dbReference>
<dbReference type="Proteomes" id="UP000215413">
    <property type="component" value="Unassembled WGS sequence"/>
</dbReference>
<dbReference type="PROSITE" id="PS00154">
    <property type="entry name" value="ATPASE_E1_E2"/>
    <property type="match status" value="1"/>
</dbReference>
<dbReference type="PANTHER" id="PTHR48085">
    <property type="entry name" value="CADMIUM/ZINC-TRANSPORTING ATPASE HMA2-RELATED"/>
    <property type="match status" value="1"/>
</dbReference>
<dbReference type="NCBIfam" id="TIGR01512">
    <property type="entry name" value="ATPase-IB2_Cd"/>
    <property type="match status" value="1"/>
</dbReference>
<dbReference type="GO" id="GO:0008551">
    <property type="term" value="F:P-type cadmium transporter activity"/>
    <property type="evidence" value="ECO:0007669"/>
    <property type="project" value="UniProtKB-EC"/>
</dbReference>
<dbReference type="NCBIfam" id="TIGR01494">
    <property type="entry name" value="ATPase_P-type"/>
    <property type="match status" value="1"/>
</dbReference>
<dbReference type="Gene3D" id="3.40.50.1000">
    <property type="entry name" value="HAD superfamily/HAD-like"/>
    <property type="match status" value="1"/>
</dbReference>
<evidence type="ECO:0000256" key="2">
    <source>
        <dbReference type="ARBA" id="ARBA00006024"/>
    </source>
</evidence>
<comment type="similarity">
    <text evidence="2 9">Belongs to the cation transport ATPase (P-type) (TC 3.A.3) family. Type IB subfamily.</text>
</comment>
<gene>
    <name evidence="11" type="ORF">B9N49_00180</name>
</gene>
<reference evidence="12" key="1">
    <citation type="submission" date="2017-04" db="EMBL/GenBank/DDBJ databases">
        <title>Finegoldia magna isolated from orthopedic joint implant-associated infections.</title>
        <authorList>
            <person name="Bjorklund S."/>
            <person name="Bruggemann H."/>
            <person name="Jensen A."/>
            <person name="Hellmark B."/>
            <person name="Soderquist B."/>
        </authorList>
    </citation>
    <scope>NUCLEOTIDE SEQUENCE [LARGE SCALE GENOMIC DNA]</scope>
    <source>
        <strain evidence="12">CCUG 54800</strain>
    </source>
</reference>
<evidence type="ECO:0000256" key="4">
    <source>
        <dbReference type="ARBA" id="ARBA00022692"/>
    </source>
</evidence>
<feature type="transmembrane region" description="Helical" evidence="9">
    <location>
        <begin position="579"/>
        <end position="597"/>
    </location>
</feature>
<dbReference type="InterPro" id="IPR001757">
    <property type="entry name" value="P_typ_ATPase"/>
</dbReference>
<sequence length="603" mass="65304">MNKEIKLTIASAVFFVIGFFIKQPYARLAAFAVSYLIVGIPVIKLAFLNLKNGQLFDEHFLMMIATLGAFFVGEYAEGVAVMLFYQIGEIFQDKAVGKSRDSIKELMDIAPTFANLKTEDGYDKVDPYDVNVGDIIVVKPGEKVPLDCVVVDGSSMVDTKALTGESVPITVAKGEELLSGYIVMDKVLNAKVTKDFENSAVTKILDLVENASSQKSKQEKFITKFARVYTPVVVLVAAALAILMPLILKQPFQTWLYRALTFLVISCPCALVISIPLSFFSGIGASSKAGILVKGSNYIEKLAETDTVVMDKTGTLTQGVFKVVEAKSVGFSDEEMLQYVASAEKSSNHPIAQSIIDYYGDKEYLNLDSAENIAGQGINAVINGKQILAGNAKLLKDVEFEPIDTTDTVVYVAIDGKFAGYIRIADEIKQDSAQAIVDMKNVGIKKTYMLTGDNDSVAKSVAENLKIDEYKSKLLPQDKVEIVKDLIEKGRKVAFVGDGINDAPVLALSDVGISMGQIGSDAAIEASDVVIMTDELTKIAQAIKISKKTLKIAKQNAYFAIGVKIIVLILSALGLTNMWAAIFADVGVTVLAILNSFRAMRVS</sequence>
<dbReference type="InterPro" id="IPR023214">
    <property type="entry name" value="HAD_sf"/>
</dbReference>
<keyword evidence="4 9" id="KW-0812">Transmembrane</keyword>
<dbReference type="Pfam" id="PF00702">
    <property type="entry name" value="Hydrolase"/>
    <property type="match status" value="1"/>
</dbReference>
<dbReference type="NCBIfam" id="TIGR01525">
    <property type="entry name" value="ATPase-IB_hvy"/>
    <property type="match status" value="1"/>
</dbReference>
<dbReference type="InterPro" id="IPR018303">
    <property type="entry name" value="ATPase_P-typ_P_site"/>
</dbReference>
<feature type="domain" description="P-type ATPase A" evidence="10">
    <location>
        <begin position="110"/>
        <end position="209"/>
    </location>
</feature>
<feature type="transmembrane region" description="Helical" evidence="9">
    <location>
        <begin position="6"/>
        <end position="21"/>
    </location>
</feature>
<dbReference type="InterPro" id="IPR059000">
    <property type="entry name" value="ATPase_P-type_domA"/>
</dbReference>